<keyword evidence="5 6" id="KW-0472">Membrane</keyword>
<feature type="transmembrane region" description="Helical" evidence="6">
    <location>
        <begin position="344"/>
        <end position="365"/>
    </location>
</feature>
<comment type="subcellular location">
    <subcellularLocation>
        <location evidence="1">Cell membrane</location>
        <topology evidence="1">Multi-pass membrane protein</topology>
    </subcellularLocation>
</comment>
<dbReference type="PANTHER" id="PTHR30250:SF30">
    <property type="entry name" value="LIPID III FLIPPASE"/>
    <property type="match status" value="1"/>
</dbReference>
<feature type="transmembrane region" description="Helical" evidence="6">
    <location>
        <begin position="268"/>
        <end position="288"/>
    </location>
</feature>
<dbReference type="RefSeq" id="WP_135526329.1">
    <property type="nucleotide sequence ID" value="NZ_SRLH01000004.1"/>
</dbReference>
<feature type="transmembrane region" description="Helical" evidence="6">
    <location>
        <begin position="21"/>
        <end position="43"/>
    </location>
</feature>
<feature type="transmembrane region" description="Helical" evidence="6">
    <location>
        <begin position="227"/>
        <end position="248"/>
    </location>
</feature>
<keyword evidence="8" id="KW-1185">Reference proteome</keyword>
<evidence type="ECO:0000256" key="5">
    <source>
        <dbReference type="ARBA" id="ARBA00023136"/>
    </source>
</evidence>
<sequence length="425" mass="47845">MELFKKIQSSTLFKVTSLNGISVLVKIAIGLVTSKVLAVFIGPGGMALVGNLRNFLTSVESVSSLGFQNGIVKYVAENDKQEPGLKRIVSTLFISLLVVTLAIGCVLFFLAEYWNQKIFGSQLHYAYVFKITAVTLPFYIASLYLVAIINGLGKFTKVIYINILGNIIGLLVTLFFVWKLMVPGALLAIIITPSLLFFVSLYFISGEISLKQSLNFRIFDLGIFKNLSHYLIMAMVSGILGPLVLLMIRNHVIDTIGLKEAGFWEAVYRISTYYLLFVNTLLTVYYYPKLVVAKDHTETKSVIWDFYKNVLPLFAVGLLVVYCCRGLIIKILFSRDFEPVSDLFFWQLAGDFLKSVSWILALQFFAKKMTKAFIVTEILSLSIQLLSSFYFVNVFGVEGVVMAHAFTYFAYLIVLGIYFRKNLFS</sequence>
<keyword evidence="2" id="KW-1003">Cell membrane</keyword>
<feature type="transmembrane region" description="Helical" evidence="6">
    <location>
        <begin position="88"/>
        <end position="111"/>
    </location>
</feature>
<feature type="transmembrane region" description="Helical" evidence="6">
    <location>
        <begin position="401"/>
        <end position="419"/>
    </location>
</feature>
<keyword evidence="4 6" id="KW-1133">Transmembrane helix</keyword>
<evidence type="ECO:0000256" key="4">
    <source>
        <dbReference type="ARBA" id="ARBA00022989"/>
    </source>
</evidence>
<dbReference type="CDD" id="cd13125">
    <property type="entry name" value="MATE_like_10"/>
    <property type="match status" value="1"/>
</dbReference>
<feature type="transmembrane region" description="Helical" evidence="6">
    <location>
        <begin position="123"/>
        <end position="146"/>
    </location>
</feature>
<dbReference type="InterPro" id="IPR044550">
    <property type="entry name" value="WzxE"/>
</dbReference>
<dbReference type="Pfam" id="PF01943">
    <property type="entry name" value="Polysacc_synt"/>
    <property type="match status" value="1"/>
</dbReference>
<name>A0A4Z0LA82_9FLAO</name>
<reference evidence="7 8" key="1">
    <citation type="submission" date="2019-04" db="EMBL/GenBank/DDBJ databases">
        <title>Flavobacterium sp. strain DS2-A Genome sequencing and assembly.</title>
        <authorList>
            <person name="Kim I."/>
        </authorList>
    </citation>
    <scope>NUCLEOTIDE SEQUENCE [LARGE SCALE GENOMIC DNA]</scope>
    <source>
        <strain evidence="7 8">DS2-A</strain>
    </source>
</reference>
<dbReference type="OrthoDB" id="9769862at2"/>
<evidence type="ECO:0000313" key="7">
    <source>
        <dbReference type="EMBL" id="TGD58159.1"/>
    </source>
</evidence>
<dbReference type="InterPro" id="IPR002797">
    <property type="entry name" value="Polysacc_synth"/>
</dbReference>
<feature type="transmembrane region" description="Helical" evidence="6">
    <location>
        <begin position="184"/>
        <end position="206"/>
    </location>
</feature>
<feature type="transmembrane region" description="Helical" evidence="6">
    <location>
        <begin position="158"/>
        <end position="178"/>
    </location>
</feature>
<evidence type="ECO:0000256" key="2">
    <source>
        <dbReference type="ARBA" id="ARBA00022475"/>
    </source>
</evidence>
<dbReference type="GO" id="GO:0005886">
    <property type="term" value="C:plasma membrane"/>
    <property type="evidence" value="ECO:0007669"/>
    <property type="project" value="UniProtKB-SubCell"/>
</dbReference>
<evidence type="ECO:0000256" key="6">
    <source>
        <dbReference type="SAM" id="Phobius"/>
    </source>
</evidence>
<proteinExistence type="predicted"/>
<dbReference type="AlphaFoldDB" id="A0A4Z0LA82"/>
<feature type="transmembrane region" description="Helical" evidence="6">
    <location>
        <begin position="372"/>
        <end position="395"/>
    </location>
</feature>
<dbReference type="Proteomes" id="UP000297407">
    <property type="component" value="Unassembled WGS sequence"/>
</dbReference>
<dbReference type="EMBL" id="SRLH01000004">
    <property type="protein sequence ID" value="TGD58159.1"/>
    <property type="molecule type" value="Genomic_DNA"/>
</dbReference>
<protein>
    <submittedName>
        <fullName evidence="7">O-antigen translocase</fullName>
    </submittedName>
</protein>
<evidence type="ECO:0000313" key="8">
    <source>
        <dbReference type="Proteomes" id="UP000297407"/>
    </source>
</evidence>
<organism evidence="7 8">
    <name type="scientific">Flavobacterium humi</name>
    <dbReference type="NCBI Taxonomy" id="2562683"/>
    <lineage>
        <taxon>Bacteria</taxon>
        <taxon>Pseudomonadati</taxon>
        <taxon>Bacteroidota</taxon>
        <taxon>Flavobacteriia</taxon>
        <taxon>Flavobacteriales</taxon>
        <taxon>Flavobacteriaceae</taxon>
        <taxon>Flavobacterium</taxon>
    </lineage>
</organism>
<dbReference type="PANTHER" id="PTHR30250">
    <property type="entry name" value="PST FAMILY PREDICTED COLANIC ACID TRANSPORTER"/>
    <property type="match status" value="1"/>
</dbReference>
<evidence type="ECO:0000256" key="1">
    <source>
        <dbReference type="ARBA" id="ARBA00004651"/>
    </source>
</evidence>
<keyword evidence="3 6" id="KW-0812">Transmembrane</keyword>
<accession>A0A4Z0LA82</accession>
<gene>
    <name evidence="7" type="ORF">E4635_09135</name>
</gene>
<dbReference type="GO" id="GO:0009246">
    <property type="term" value="P:enterobacterial common antigen biosynthetic process"/>
    <property type="evidence" value="ECO:0007669"/>
    <property type="project" value="InterPro"/>
</dbReference>
<feature type="transmembrane region" description="Helical" evidence="6">
    <location>
        <begin position="309"/>
        <end position="332"/>
    </location>
</feature>
<comment type="caution">
    <text evidence="7">The sequence shown here is derived from an EMBL/GenBank/DDBJ whole genome shotgun (WGS) entry which is preliminary data.</text>
</comment>
<evidence type="ECO:0000256" key="3">
    <source>
        <dbReference type="ARBA" id="ARBA00022692"/>
    </source>
</evidence>
<dbReference type="InterPro" id="IPR050833">
    <property type="entry name" value="Poly_Biosynth_Transport"/>
</dbReference>